<evidence type="ECO:0000313" key="1">
    <source>
        <dbReference type="EMBL" id="GLX86381.1"/>
    </source>
</evidence>
<protein>
    <recommendedName>
        <fullName evidence="3">Tip attachment protein J domain-containing protein</fullName>
    </recommendedName>
</protein>
<name>A0ABQ6HE52_9GAMM</name>
<sequence>MPPVVVAVAAGVAAGVAAASVVVGIAAGVAAVALTSALKPDLGSASESLNQAQNLGTGTMQPRRDIYGETLVGGAIVGYGSYEDDDENLHHVMVIPIAAHACESVSVYDIEGQVLAEDPILQTKVALHVKLGDQTTACDVALRYCDGWTQDHIGNGITYVTADIIADPDYFANGVNSIRFKVKGKSVYDPRKDSLNGGSGSHRVNDELTWEWSENPILCSMDYIRFGGYKEQPMSRFDISDISAQANACDELVNYTDENNIARTEKRFTCNGTLAKDQSPSENLKRLLSSMGGKPYNYSGKIYLKAGVYQGTPTMTIDKSMAAGIISYQPHTPIKDRVNLVRTSFVDPKRYYQATDATPTSNDAYRAQDGMTLEQELRLFCTDSETMCQRLGKGFLEQNREGFTINFPLDATGLLLQPGTNYFINLPEDGLSNVEFCCEKVQWDPKKKIVNTIFKKDGSELYPDDFEPNERKRSGNNFISDSFAMPSWQVEDILYTASSDENRNEQGVLSWNYPLQGVSYDVQIQVLNPTFISHTDDRFNPQSPLYDAEYQFEPQYLTVKSYATQDRSISINGLQIGNYRIRLVAKNRSGRQKVATIALVINNEPITNPARFTWRKYKVRLEQPYMTDDPTGAIYEGIAEHQISPIESDDPDDYVWRKIGFDITKERTPIAMYYFETNLTAWSDSEALAGLREALEDPTALPIHGDRIVLVNEDANYDEGKWYHEDSGWTGYVWKAPKGNRSYFPKPVKSLGKLTNLKPVLNASIVLNLDGTLASEDENGNPVNLGLVNKAGLGLANVENKSSAQIRGELSQDNILNAGGETPTGAQDKANSALNNAKAYADTKGENVTLYTIEGLAPHVMPSGSPFAKGFATSVALYHYSSASDLIPVRRGEQLHLEIWAKQLGTTARAYMGIERYDRNKKPISSNSGCVYVGLANTLIAQSWTKYTGSTTLPLTHSPYNGSDGQEVCFVRVRLLFNYQTTGQAYYSGFRLYRHLDKNQVGLDKVENKSSETIRDELTNENIKSATGWQDTPESGATKNTGALANQDNLYDQTQIPMVNSAGALVTISGLSITATTDWEGIASQITISAHTVRFGHAEITYNAGTAWQSANKLVYIYCDDPSYAGGGVSYIATQNKIDLTKNVGRRYVGKIFTPGANGNGGGSAGGGLQP</sequence>
<comment type="caution">
    <text evidence="1">The sequence shown here is derived from an EMBL/GenBank/DDBJ whole genome shotgun (WGS) entry which is preliminary data.</text>
</comment>
<dbReference type="EMBL" id="BSSV01000006">
    <property type="protein sequence ID" value="GLX86381.1"/>
    <property type="molecule type" value="Genomic_DNA"/>
</dbReference>
<organism evidence="1 2">
    <name type="scientific">Thalassotalea loyana</name>
    <dbReference type="NCBI Taxonomy" id="280483"/>
    <lineage>
        <taxon>Bacteria</taxon>
        <taxon>Pseudomonadati</taxon>
        <taxon>Pseudomonadota</taxon>
        <taxon>Gammaproteobacteria</taxon>
        <taxon>Alteromonadales</taxon>
        <taxon>Colwelliaceae</taxon>
        <taxon>Thalassotalea</taxon>
    </lineage>
</organism>
<proteinExistence type="predicted"/>
<reference evidence="1 2" key="1">
    <citation type="submission" date="2023-03" db="EMBL/GenBank/DDBJ databases">
        <title>Thalassotalea loyana LMG 22536T draft genome sequence.</title>
        <authorList>
            <person name="Sawabe T."/>
        </authorList>
    </citation>
    <scope>NUCLEOTIDE SEQUENCE [LARGE SCALE GENOMIC DNA]</scope>
    <source>
        <strain evidence="1 2">LMG 22536</strain>
    </source>
</reference>
<accession>A0ABQ6HE52</accession>
<evidence type="ECO:0008006" key="3">
    <source>
        <dbReference type="Google" id="ProtNLM"/>
    </source>
</evidence>
<evidence type="ECO:0000313" key="2">
    <source>
        <dbReference type="Proteomes" id="UP001157134"/>
    </source>
</evidence>
<gene>
    <name evidence="1" type="ORF">tloyanaT_26340</name>
</gene>
<dbReference type="Proteomes" id="UP001157134">
    <property type="component" value="Unassembled WGS sequence"/>
</dbReference>
<dbReference type="RefSeq" id="WP_284299373.1">
    <property type="nucleotide sequence ID" value="NZ_BSSV01000006.1"/>
</dbReference>
<keyword evidence="2" id="KW-1185">Reference proteome</keyword>